<dbReference type="AlphaFoldDB" id="A0A412PH67"/>
<evidence type="ECO:0000313" key="3">
    <source>
        <dbReference type="EMBL" id="RGT57504.1"/>
    </source>
</evidence>
<dbReference type="InterPro" id="IPR002104">
    <property type="entry name" value="Integrase_catalytic"/>
</dbReference>
<dbReference type="Pfam" id="PF00589">
    <property type="entry name" value="Phage_integrase"/>
    <property type="match status" value="1"/>
</dbReference>
<gene>
    <name evidence="3" type="ORF">DWX20_00190</name>
</gene>
<reference evidence="3 4" key="1">
    <citation type="submission" date="2018-08" db="EMBL/GenBank/DDBJ databases">
        <title>A genome reference for cultivated species of the human gut microbiota.</title>
        <authorList>
            <person name="Zou Y."/>
            <person name="Xue W."/>
            <person name="Luo G."/>
        </authorList>
    </citation>
    <scope>NUCLEOTIDE SEQUENCE [LARGE SCALE GENOMIC DNA]</scope>
    <source>
        <strain evidence="3 4">AF18-46</strain>
    </source>
</reference>
<dbReference type="InterPro" id="IPR013762">
    <property type="entry name" value="Integrase-like_cat_sf"/>
</dbReference>
<sequence>MEKGPNEQVIDGYSGFIFQNRYGKIPNPKTVNASIKRIVASYNDEEMLNSKKGGREPLLLPDFSCHHLRRTFATRLCEAESNLKVIRSIMGHKNIETTMDIYAEATDRKKEETFERLAGKLDNLF</sequence>
<dbReference type="InterPro" id="IPR011010">
    <property type="entry name" value="DNA_brk_join_enz"/>
</dbReference>
<comment type="caution">
    <text evidence="3">The sequence shown here is derived from an EMBL/GenBank/DDBJ whole genome shotgun (WGS) entry which is preliminary data.</text>
</comment>
<proteinExistence type="predicted"/>
<name>A0A412PH67_9FIRM</name>
<feature type="domain" description="Tyr recombinase" evidence="2">
    <location>
        <begin position="1"/>
        <end position="115"/>
    </location>
</feature>
<evidence type="ECO:0000259" key="2">
    <source>
        <dbReference type="PROSITE" id="PS51898"/>
    </source>
</evidence>
<evidence type="ECO:0000256" key="1">
    <source>
        <dbReference type="ARBA" id="ARBA00023172"/>
    </source>
</evidence>
<protein>
    <recommendedName>
        <fullName evidence="2">Tyr recombinase domain-containing protein</fullName>
    </recommendedName>
</protein>
<dbReference type="GO" id="GO:0015074">
    <property type="term" value="P:DNA integration"/>
    <property type="evidence" value="ECO:0007669"/>
    <property type="project" value="InterPro"/>
</dbReference>
<dbReference type="EMBL" id="QRWX01000001">
    <property type="protein sequence ID" value="RGT57504.1"/>
    <property type="molecule type" value="Genomic_DNA"/>
</dbReference>
<organism evidence="3 4">
    <name type="scientific">Solobacterium moorei</name>
    <dbReference type="NCBI Taxonomy" id="102148"/>
    <lineage>
        <taxon>Bacteria</taxon>
        <taxon>Bacillati</taxon>
        <taxon>Bacillota</taxon>
        <taxon>Erysipelotrichia</taxon>
        <taxon>Erysipelotrichales</taxon>
        <taxon>Erysipelotrichaceae</taxon>
        <taxon>Solobacterium</taxon>
    </lineage>
</organism>
<accession>A0A412PH67</accession>
<dbReference type="Proteomes" id="UP000284731">
    <property type="component" value="Unassembled WGS sequence"/>
</dbReference>
<dbReference type="PROSITE" id="PS51898">
    <property type="entry name" value="TYR_RECOMBINASE"/>
    <property type="match status" value="1"/>
</dbReference>
<dbReference type="SUPFAM" id="SSF56349">
    <property type="entry name" value="DNA breaking-rejoining enzymes"/>
    <property type="match status" value="1"/>
</dbReference>
<dbReference type="GO" id="GO:0003677">
    <property type="term" value="F:DNA binding"/>
    <property type="evidence" value="ECO:0007669"/>
    <property type="project" value="InterPro"/>
</dbReference>
<dbReference type="Gene3D" id="1.10.443.10">
    <property type="entry name" value="Intergrase catalytic core"/>
    <property type="match status" value="1"/>
</dbReference>
<dbReference type="GO" id="GO:0006310">
    <property type="term" value="P:DNA recombination"/>
    <property type="evidence" value="ECO:0007669"/>
    <property type="project" value="UniProtKB-KW"/>
</dbReference>
<evidence type="ECO:0000313" key="4">
    <source>
        <dbReference type="Proteomes" id="UP000284731"/>
    </source>
</evidence>
<keyword evidence="1" id="KW-0233">DNA recombination</keyword>